<evidence type="ECO:0000256" key="1">
    <source>
        <dbReference type="SAM" id="MobiDB-lite"/>
    </source>
</evidence>
<feature type="region of interest" description="Disordered" evidence="1">
    <location>
        <begin position="219"/>
        <end position="242"/>
    </location>
</feature>
<evidence type="ECO:0000313" key="3">
    <source>
        <dbReference type="Proteomes" id="UP001583193"/>
    </source>
</evidence>
<feature type="compositionally biased region" description="Basic and acidic residues" evidence="1">
    <location>
        <begin position="698"/>
        <end position="711"/>
    </location>
</feature>
<dbReference type="Proteomes" id="UP001583193">
    <property type="component" value="Unassembled WGS sequence"/>
</dbReference>
<keyword evidence="3" id="KW-1185">Reference proteome</keyword>
<feature type="region of interest" description="Disordered" evidence="1">
    <location>
        <begin position="409"/>
        <end position="447"/>
    </location>
</feature>
<protein>
    <submittedName>
        <fullName evidence="2">Uncharacterized protein</fullName>
    </submittedName>
</protein>
<feature type="region of interest" description="Disordered" evidence="1">
    <location>
        <begin position="654"/>
        <end position="675"/>
    </location>
</feature>
<feature type="region of interest" description="Disordered" evidence="1">
    <location>
        <begin position="859"/>
        <end position="887"/>
    </location>
</feature>
<feature type="compositionally biased region" description="Polar residues" evidence="1">
    <location>
        <begin position="318"/>
        <end position="333"/>
    </location>
</feature>
<sequence>MTGKRGLFSRSSNIWKTVSKRVVQFRDSKYAKKFKHTWEKHKSRGKVFRFREFSRGPHVYPSLAYDEVTRVVRRKGKGVRRVKLSSAPPVIQKPVLPEAILPSKPLPSLPPDADLVEDIRATIRTPFASKLTPPRRVFPRQSRIKEEWLALSSQKPGSSVHAAHDHFSAEENNHFLTAVPSITRTSSTISSSLSYKEELSTFEDCGTFENRLQRSPSAVNLENLSRGDIDTAPNTPESDRGYPFYNYPTEDSVTSAQKHIEHSSDISELLSQEPLHNLRTGSSSGAVHLSCHTEFPRNQTESRLSIHSDIDTTKTKTRLSPSSPDQSSHFHTNSPEKHSTHRLKRTALAGDLRAQYMFANKDMSDAYSFRTKRQLGQISPYSPPLPDLEAIGHTMFSENEHTARRVMTSTAEESHESPALLSSTPTRTSNQTDRNRMPSRIPIATGSDLLNSPIRHERRILQRINISSQNRSSIQTITPAINTADNSDTEDINPANATSSINLDTVGLTHSHLSRCDDVESQTSNTDDSLRSPILNNESSTSRGLHADDLLISSPSENNDAPQSIRLNSDYTLASPVPQYEDSALPPPLQPHNAISAGSDSENDNVYTSDGRLLMRPQGIYTGEYRERLASRQRLDLGPTMQISRSADKLIMGQGGEEEGASPNNPTPRPTQRSLGEGIRASLGSRFSIVNLKNAIHGTEDNPKGKARAEVEMSSPTETPRSKSSPAKTLKRDFSAKEMNLFRRFGSRTSLSSLTSTGSQMCIPEDAPPVPAVPAEYLSAAKGTSCPGNEEPSGAAGRGLAAMPSFDTLVAMGKRDFRDRALHSHPVDLEEVRALRDSGFPPRTSSLQAMGENGATAIRGSPRMRAADSVPEFSERGAVQAQPATSRRSGVLRSVLGFFVKPKAKEGKTSQASGWRGLKRASKNPAKGKQISAPRDFVKLTPN</sequence>
<evidence type="ECO:0000313" key="2">
    <source>
        <dbReference type="EMBL" id="KAL1882458.1"/>
    </source>
</evidence>
<proteinExistence type="predicted"/>
<comment type="caution">
    <text evidence="2">The sequence shown here is derived from an EMBL/GenBank/DDBJ whole genome shotgun (WGS) entry which is preliminary data.</text>
</comment>
<gene>
    <name evidence="2" type="ORF">Plec18167_002874</name>
</gene>
<feature type="region of interest" description="Disordered" evidence="1">
    <location>
        <begin position="694"/>
        <end position="732"/>
    </location>
</feature>
<name>A0ABR3Y2F0_9EURO</name>
<feature type="region of interest" description="Disordered" evidence="1">
    <location>
        <begin position="295"/>
        <end position="342"/>
    </location>
</feature>
<feature type="region of interest" description="Disordered" evidence="1">
    <location>
        <begin position="516"/>
        <end position="542"/>
    </location>
</feature>
<accession>A0ABR3Y2F0</accession>
<feature type="compositionally biased region" description="Basic and acidic residues" evidence="1">
    <location>
        <begin position="304"/>
        <end position="314"/>
    </location>
</feature>
<feature type="region of interest" description="Disordered" evidence="1">
    <location>
        <begin position="577"/>
        <end position="604"/>
    </location>
</feature>
<feature type="compositionally biased region" description="Polar residues" evidence="1">
    <location>
        <begin position="420"/>
        <end position="432"/>
    </location>
</feature>
<organism evidence="2 3">
    <name type="scientific">Paecilomyces lecythidis</name>
    <dbReference type="NCBI Taxonomy" id="3004212"/>
    <lineage>
        <taxon>Eukaryota</taxon>
        <taxon>Fungi</taxon>
        <taxon>Dikarya</taxon>
        <taxon>Ascomycota</taxon>
        <taxon>Pezizomycotina</taxon>
        <taxon>Eurotiomycetes</taxon>
        <taxon>Eurotiomycetidae</taxon>
        <taxon>Eurotiales</taxon>
        <taxon>Thermoascaceae</taxon>
        <taxon>Paecilomyces</taxon>
    </lineage>
</organism>
<dbReference type="EMBL" id="JAVDPF010000006">
    <property type="protein sequence ID" value="KAL1882458.1"/>
    <property type="molecule type" value="Genomic_DNA"/>
</dbReference>
<reference evidence="2 3" key="1">
    <citation type="journal article" date="2024" name="IMA Fungus">
        <title>IMA Genome - F19 : A genome assembly and annotation guide to empower mycologists, including annotated draft genome sequences of Ceratocystis pirilliformis, Diaporthe australafricana, Fusarium ophioides, Paecilomyces lecythidis, and Sporothrix stenoceras.</title>
        <authorList>
            <person name="Aylward J."/>
            <person name="Wilson A.M."/>
            <person name="Visagie C.M."/>
            <person name="Spraker J."/>
            <person name="Barnes I."/>
            <person name="Buitendag C."/>
            <person name="Ceriani C."/>
            <person name="Del Mar Angel L."/>
            <person name="du Plessis D."/>
            <person name="Fuchs T."/>
            <person name="Gasser K."/>
            <person name="Kramer D."/>
            <person name="Li W."/>
            <person name="Munsamy K."/>
            <person name="Piso A."/>
            <person name="Price J.L."/>
            <person name="Sonnekus B."/>
            <person name="Thomas C."/>
            <person name="van der Nest A."/>
            <person name="van Dijk A."/>
            <person name="van Heerden A."/>
            <person name="van Vuuren N."/>
            <person name="Yilmaz N."/>
            <person name="Duong T.A."/>
            <person name="van der Merwe N.A."/>
            <person name="Wingfield M.J."/>
            <person name="Wingfield B.D."/>
        </authorList>
    </citation>
    <scope>NUCLEOTIDE SEQUENCE [LARGE SCALE GENOMIC DNA]</scope>
    <source>
        <strain evidence="2 3">CMW 18167</strain>
    </source>
</reference>
<feature type="region of interest" description="Disordered" evidence="1">
    <location>
        <begin position="903"/>
        <end position="943"/>
    </location>
</feature>
<feature type="compositionally biased region" description="Polar residues" evidence="1">
    <location>
        <begin position="714"/>
        <end position="727"/>
    </location>
</feature>